<gene>
    <name evidence="1" type="ORF">QAD02_010369</name>
</gene>
<dbReference type="EMBL" id="CM056744">
    <property type="protein sequence ID" value="KAJ8668706.1"/>
    <property type="molecule type" value="Genomic_DNA"/>
</dbReference>
<reference evidence="1" key="1">
    <citation type="submission" date="2023-04" db="EMBL/GenBank/DDBJ databases">
        <title>A chromosome-level genome assembly of the parasitoid wasp Eretmocerus hayati.</title>
        <authorList>
            <person name="Zhong Y."/>
            <person name="Liu S."/>
            <person name="Liu Y."/>
        </authorList>
    </citation>
    <scope>NUCLEOTIDE SEQUENCE</scope>
    <source>
        <strain evidence="1">ZJU_SS_LIU_2023</strain>
    </source>
</reference>
<comment type="caution">
    <text evidence="1">The sequence shown here is derived from an EMBL/GenBank/DDBJ whole genome shotgun (WGS) entry which is preliminary data.</text>
</comment>
<evidence type="ECO:0000313" key="2">
    <source>
        <dbReference type="Proteomes" id="UP001239111"/>
    </source>
</evidence>
<protein>
    <submittedName>
        <fullName evidence="1">Uncharacterized protein</fullName>
    </submittedName>
</protein>
<sequence length="458" mass="52220">MPAKLSKFLIHATCKEYAHPWTDSCINATTGLGLHAIQDCLRIYSTLYFITLLTKKRIPTVADLRTTFLSILQSTAFLSWSAFAYSSFVCLFRRVLGHFNIFTVSFVPSFFSSLTAILLERPSRRTMLCLYVSNIATETLFRMAVSRGYMYALPRGEIYIFAVGMASLLYFFKSKSNNHDSIFKVIRIALGPYEEKGYNVEINNKEEPLKMDRENCNSQNSVISVIWKSVRVYKSLIDRIKSLGGKHSLCLHPNSCLSHIVGGSFKMFSLGYCLQVGLRSLLHLKSLFTSPQQLRKLLTAKGSLDLAYFLGGFTGLYQLASCILRRMRDQDSSEHAIVASFVASTSFVMYPDNTIALYIMWKALQISWNHGVETKKVPEIKWFVIFLYCFSTAVLFHAAIVEPQNLRISYWKFLYNLSGGRIATMSRIPIDDFGLETSKNLQMIFQKSRTHDKHVFTL</sequence>
<organism evidence="1 2">
    <name type="scientific">Eretmocerus hayati</name>
    <dbReference type="NCBI Taxonomy" id="131215"/>
    <lineage>
        <taxon>Eukaryota</taxon>
        <taxon>Metazoa</taxon>
        <taxon>Ecdysozoa</taxon>
        <taxon>Arthropoda</taxon>
        <taxon>Hexapoda</taxon>
        <taxon>Insecta</taxon>
        <taxon>Pterygota</taxon>
        <taxon>Neoptera</taxon>
        <taxon>Endopterygota</taxon>
        <taxon>Hymenoptera</taxon>
        <taxon>Apocrita</taxon>
        <taxon>Proctotrupomorpha</taxon>
        <taxon>Chalcidoidea</taxon>
        <taxon>Aphelinidae</taxon>
        <taxon>Aphelininae</taxon>
        <taxon>Eretmocerus</taxon>
    </lineage>
</organism>
<evidence type="ECO:0000313" key="1">
    <source>
        <dbReference type="EMBL" id="KAJ8668706.1"/>
    </source>
</evidence>
<proteinExistence type="predicted"/>
<dbReference type="Proteomes" id="UP001239111">
    <property type="component" value="Chromosome 4"/>
</dbReference>
<accession>A0ACC2NC83</accession>
<name>A0ACC2NC83_9HYME</name>
<keyword evidence="2" id="KW-1185">Reference proteome</keyword>